<sequence>MPVMQLSTGGHYFMINFSEDGEELVESPDKDYRVQLSTLVEEKIADDDASDPVTDVFIISHGYKTDKQGAVQSYSNWMNGMVEQLQKESYFHKTHGHTRILIVGIHWPSFFTDGRPYAAGKLLRDLSLVQQILATLHWPDSPDEVLGAIDRTINAVDYTPVVKKDLMFLIDLCDGDEETIDLNALPEEELLRLGESTFGQMLDQQQEGKEITVKKPSAVPDRPLTFNDETQAAAAATASEVARRRREKLGQKPQPRRGPPFFGLFRSLGNLAQHARRGFVEVTRNAERMIFGKFEQRAILIGSTGLHAMLTNFMKAADRRGPTAPPVRFHAVGHSLGCHVMSGAVCGPPGGVCSLPRRMHTLCLIEPAVHTDAMTVGHKYHRLVGADPPTAASPVGRALVAGALVITTSETDMALHNYSIWNGPAMGTKGAVLSPPAKARAVDMRPADESYELTPGSVTNVNASKYIAPEEDASLAERMTIGSHLNIYGPEVCHLVWSAAAVPVDPSEEAL</sequence>
<dbReference type="Proteomes" id="UP000218209">
    <property type="component" value="Unassembled WGS sequence"/>
</dbReference>
<reference evidence="2 3" key="1">
    <citation type="submission" date="2017-03" db="EMBL/GenBank/DDBJ databases">
        <title>WGS assembly of Porphyra umbilicalis.</title>
        <authorList>
            <person name="Brawley S.H."/>
            <person name="Blouin N.A."/>
            <person name="Ficko-Blean E."/>
            <person name="Wheeler G.L."/>
            <person name="Lohr M."/>
            <person name="Goodson H.V."/>
            <person name="Jenkins J.W."/>
            <person name="Blaby-Haas C.E."/>
            <person name="Helliwell K.E."/>
            <person name="Chan C."/>
            <person name="Marriage T."/>
            <person name="Bhattacharya D."/>
            <person name="Klein A.S."/>
            <person name="Badis Y."/>
            <person name="Brodie J."/>
            <person name="Cao Y."/>
            <person name="Collen J."/>
            <person name="Dittami S.M."/>
            <person name="Gachon C.M."/>
            <person name="Green B.R."/>
            <person name="Karpowicz S."/>
            <person name="Kim J.W."/>
            <person name="Kudahl U."/>
            <person name="Lin S."/>
            <person name="Michel G."/>
            <person name="Mittag M."/>
            <person name="Olson B.J."/>
            <person name="Pangilinan J."/>
            <person name="Peng Y."/>
            <person name="Qiu H."/>
            <person name="Shu S."/>
            <person name="Singer J.T."/>
            <person name="Smith A.G."/>
            <person name="Sprecher B.N."/>
            <person name="Wagner V."/>
            <person name="Wang W."/>
            <person name="Wang Z.-Y."/>
            <person name="Yan J."/>
            <person name="Yarish C."/>
            <person name="Zoeuner-Riek S."/>
            <person name="Zhuang Y."/>
            <person name="Zou Y."/>
            <person name="Lindquist E.A."/>
            <person name="Grimwood J."/>
            <person name="Barry K."/>
            <person name="Rokhsar D.S."/>
            <person name="Schmutz J."/>
            <person name="Stiller J.W."/>
            <person name="Grossman A.R."/>
            <person name="Prochnik S.E."/>
        </authorList>
    </citation>
    <scope>NUCLEOTIDE SEQUENCE [LARGE SCALE GENOMIC DNA]</scope>
    <source>
        <strain evidence="2">4086291</strain>
    </source>
</reference>
<keyword evidence="3" id="KW-1185">Reference proteome</keyword>
<dbReference type="EMBL" id="KV918786">
    <property type="protein sequence ID" value="OSX79753.1"/>
    <property type="molecule type" value="Genomic_DNA"/>
</dbReference>
<dbReference type="OrthoDB" id="10688973at2759"/>
<proteinExistence type="predicted"/>
<accession>A0A1X6PGF3</accession>
<organism evidence="2 3">
    <name type="scientific">Porphyra umbilicalis</name>
    <name type="common">Purple laver</name>
    <name type="synonym">Red alga</name>
    <dbReference type="NCBI Taxonomy" id="2786"/>
    <lineage>
        <taxon>Eukaryota</taxon>
        <taxon>Rhodophyta</taxon>
        <taxon>Bangiophyceae</taxon>
        <taxon>Bangiales</taxon>
        <taxon>Bangiaceae</taxon>
        <taxon>Porphyra</taxon>
    </lineage>
</organism>
<feature type="region of interest" description="Disordered" evidence="1">
    <location>
        <begin position="237"/>
        <end position="260"/>
    </location>
</feature>
<name>A0A1X6PGF3_PORUM</name>
<evidence type="ECO:0000313" key="2">
    <source>
        <dbReference type="EMBL" id="OSX79753.1"/>
    </source>
</evidence>
<protein>
    <submittedName>
        <fullName evidence="2">Uncharacterized protein</fullName>
    </submittedName>
</protein>
<dbReference type="AlphaFoldDB" id="A0A1X6PGF3"/>
<evidence type="ECO:0000313" key="3">
    <source>
        <dbReference type="Proteomes" id="UP000218209"/>
    </source>
</evidence>
<evidence type="ECO:0000256" key="1">
    <source>
        <dbReference type="SAM" id="MobiDB-lite"/>
    </source>
</evidence>
<gene>
    <name evidence="2" type="ORF">BU14_0071s0008</name>
</gene>